<organism evidence="1">
    <name type="scientific">Rhizophora mucronata</name>
    <name type="common">Asiatic mangrove</name>
    <dbReference type="NCBI Taxonomy" id="61149"/>
    <lineage>
        <taxon>Eukaryota</taxon>
        <taxon>Viridiplantae</taxon>
        <taxon>Streptophyta</taxon>
        <taxon>Embryophyta</taxon>
        <taxon>Tracheophyta</taxon>
        <taxon>Spermatophyta</taxon>
        <taxon>Magnoliopsida</taxon>
        <taxon>eudicotyledons</taxon>
        <taxon>Gunneridae</taxon>
        <taxon>Pentapetalae</taxon>
        <taxon>rosids</taxon>
        <taxon>fabids</taxon>
        <taxon>Malpighiales</taxon>
        <taxon>Rhizophoraceae</taxon>
        <taxon>Rhizophora</taxon>
    </lineage>
</organism>
<protein>
    <submittedName>
        <fullName evidence="1">Uncharacterized protein LOC107616612</fullName>
    </submittedName>
</protein>
<reference evidence="1" key="1">
    <citation type="submission" date="2018-02" db="EMBL/GenBank/DDBJ databases">
        <title>Rhizophora mucronata_Transcriptome.</title>
        <authorList>
            <person name="Meera S.P."/>
            <person name="Sreeshan A."/>
            <person name="Augustine A."/>
        </authorList>
    </citation>
    <scope>NUCLEOTIDE SEQUENCE</scope>
    <source>
        <tissue evidence="1">Leaf</tissue>
    </source>
</reference>
<dbReference type="EMBL" id="GGEC01024418">
    <property type="protein sequence ID" value="MBX04902.1"/>
    <property type="molecule type" value="Transcribed_RNA"/>
</dbReference>
<dbReference type="AlphaFoldDB" id="A0A2P2KGR0"/>
<evidence type="ECO:0000313" key="1">
    <source>
        <dbReference type="EMBL" id="MBX04902.1"/>
    </source>
</evidence>
<accession>A0A2P2KGR0</accession>
<name>A0A2P2KGR0_RHIMU</name>
<proteinExistence type="predicted"/>
<sequence>MGTTSISPLPHLVLVVAARGLVRLQVMPLWMQCFKLLLLPR</sequence>